<dbReference type="Proteomes" id="UP000229307">
    <property type="component" value="Unassembled WGS sequence"/>
</dbReference>
<comment type="similarity">
    <text evidence="1 5">Belongs to the bacterial ribosomal protein bL32 family.</text>
</comment>
<dbReference type="Pfam" id="PF01783">
    <property type="entry name" value="Ribosomal_L32p"/>
    <property type="match status" value="1"/>
</dbReference>
<accession>A0A2M7SEZ2</accession>
<dbReference type="SUPFAM" id="SSF57829">
    <property type="entry name" value="Zn-binding ribosomal proteins"/>
    <property type="match status" value="1"/>
</dbReference>
<dbReference type="InterPro" id="IPR044957">
    <property type="entry name" value="Ribosomal_bL32_bact"/>
</dbReference>
<keyword evidence="3 5" id="KW-0687">Ribonucleoprotein</keyword>
<dbReference type="InterPro" id="IPR011332">
    <property type="entry name" value="Ribosomal_zn-bd"/>
</dbReference>
<protein>
    <recommendedName>
        <fullName evidence="4 5">Large ribosomal subunit protein bL32</fullName>
    </recommendedName>
</protein>
<gene>
    <name evidence="5 6" type="primary">rpmF</name>
    <name evidence="6" type="ORF">COY52_01500</name>
</gene>
<reference evidence="7" key="1">
    <citation type="submission" date="2017-09" db="EMBL/GenBank/DDBJ databases">
        <title>Depth-based differentiation of microbial function through sediment-hosted aquifers and enrichment of novel symbionts in the deep terrestrial subsurface.</title>
        <authorList>
            <person name="Probst A.J."/>
            <person name="Ladd B."/>
            <person name="Jarett J.K."/>
            <person name="Geller-Mcgrath D.E."/>
            <person name="Sieber C.M.K."/>
            <person name="Emerson J.B."/>
            <person name="Anantharaman K."/>
            <person name="Thomas B.C."/>
            <person name="Malmstrom R."/>
            <person name="Stieglmeier M."/>
            <person name="Klingl A."/>
            <person name="Woyke T."/>
            <person name="Ryan C.M."/>
            <person name="Banfield J.F."/>
        </authorList>
    </citation>
    <scope>NUCLEOTIDE SEQUENCE [LARGE SCALE GENOMIC DNA]</scope>
</reference>
<dbReference type="NCBIfam" id="TIGR01031">
    <property type="entry name" value="rpmF_bact"/>
    <property type="match status" value="1"/>
</dbReference>
<dbReference type="GO" id="GO:0006412">
    <property type="term" value="P:translation"/>
    <property type="evidence" value="ECO:0007669"/>
    <property type="project" value="UniProtKB-UniRule"/>
</dbReference>
<dbReference type="AlphaFoldDB" id="A0A2M7SEZ2"/>
<evidence type="ECO:0000313" key="7">
    <source>
        <dbReference type="Proteomes" id="UP000229307"/>
    </source>
</evidence>
<dbReference type="EMBL" id="PFMR01000045">
    <property type="protein sequence ID" value="PIZ18049.1"/>
    <property type="molecule type" value="Genomic_DNA"/>
</dbReference>
<evidence type="ECO:0000256" key="1">
    <source>
        <dbReference type="ARBA" id="ARBA00008560"/>
    </source>
</evidence>
<dbReference type="GO" id="GO:0015934">
    <property type="term" value="C:large ribosomal subunit"/>
    <property type="evidence" value="ECO:0007669"/>
    <property type="project" value="InterPro"/>
</dbReference>
<dbReference type="PANTHER" id="PTHR35534:SF1">
    <property type="entry name" value="LARGE RIBOSOMAL SUBUNIT PROTEIN BL32"/>
    <property type="match status" value="1"/>
</dbReference>
<evidence type="ECO:0000313" key="6">
    <source>
        <dbReference type="EMBL" id="PIZ18049.1"/>
    </source>
</evidence>
<evidence type="ECO:0000256" key="2">
    <source>
        <dbReference type="ARBA" id="ARBA00022980"/>
    </source>
</evidence>
<evidence type="ECO:0000256" key="4">
    <source>
        <dbReference type="ARBA" id="ARBA00035178"/>
    </source>
</evidence>
<dbReference type="GO" id="GO:0003735">
    <property type="term" value="F:structural constituent of ribosome"/>
    <property type="evidence" value="ECO:0007669"/>
    <property type="project" value="InterPro"/>
</dbReference>
<name>A0A2M7SEZ2_9BACT</name>
<evidence type="ECO:0000256" key="3">
    <source>
        <dbReference type="ARBA" id="ARBA00023274"/>
    </source>
</evidence>
<dbReference type="PANTHER" id="PTHR35534">
    <property type="entry name" value="50S RIBOSOMAL PROTEIN L32"/>
    <property type="match status" value="1"/>
</dbReference>
<comment type="caution">
    <text evidence="6">The sequence shown here is derived from an EMBL/GenBank/DDBJ whole genome shotgun (WGS) entry which is preliminary data.</text>
</comment>
<proteinExistence type="inferred from homology"/>
<organism evidence="6 7">
    <name type="scientific">Candidatus Desantisbacteria bacterium CG_4_10_14_0_8_um_filter_48_22</name>
    <dbReference type="NCBI Taxonomy" id="1974543"/>
    <lineage>
        <taxon>Bacteria</taxon>
        <taxon>Candidatus Desantisiibacteriota</taxon>
    </lineage>
</organism>
<keyword evidence="2 5" id="KW-0689">Ribosomal protein</keyword>
<dbReference type="InterPro" id="IPR002677">
    <property type="entry name" value="Ribosomal_bL32"/>
</dbReference>
<evidence type="ECO:0000256" key="5">
    <source>
        <dbReference type="HAMAP-Rule" id="MF_00340"/>
    </source>
</evidence>
<dbReference type="Gene3D" id="1.20.5.640">
    <property type="entry name" value="Single helix bin"/>
    <property type="match status" value="1"/>
</dbReference>
<sequence length="71" mass="8262">MPVPVPKRRTSKSKRDMRASHWKAVSPTLGLCPQCHQPKLSYNACPKCGYYKGRKVMKSEEEKKKKKEEKK</sequence>
<dbReference type="HAMAP" id="MF_00340">
    <property type="entry name" value="Ribosomal_bL32"/>
    <property type="match status" value="1"/>
</dbReference>